<reference evidence="2" key="1">
    <citation type="submission" date="2023-10" db="EMBL/GenBank/DDBJ databases">
        <authorList>
            <person name="Chen Y."/>
            <person name="Shah S."/>
            <person name="Dougan E. K."/>
            <person name="Thang M."/>
            <person name="Chan C."/>
        </authorList>
    </citation>
    <scope>NUCLEOTIDE SEQUENCE [LARGE SCALE GENOMIC DNA]</scope>
</reference>
<sequence>MASAQNRQGFSLESPQDKKDRRARAGRGAGPAGQEGRWRARPSGTWRPAYPRCSCPASTAPRGWARGAARRARARLGEVRILLWQPQSGKKKGVRWWDFGGRKEL</sequence>
<dbReference type="Proteomes" id="UP001189429">
    <property type="component" value="Unassembled WGS sequence"/>
</dbReference>
<organism evidence="2 3">
    <name type="scientific">Prorocentrum cordatum</name>
    <dbReference type="NCBI Taxonomy" id="2364126"/>
    <lineage>
        <taxon>Eukaryota</taxon>
        <taxon>Sar</taxon>
        <taxon>Alveolata</taxon>
        <taxon>Dinophyceae</taxon>
        <taxon>Prorocentrales</taxon>
        <taxon>Prorocentraceae</taxon>
        <taxon>Prorocentrum</taxon>
    </lineage>
</organism>
<protein>
    <submittedName>
        <fullName evidence="2">Uncharacterized protein</fullName>
    </submittedName>
</protein>
<evidence type="ECO:0000256" key="1">
    <source>
        <dbReference type="SAM" id="MobiDB-lite"/>
    </source>
</evidence>
<evidence type="ECO:0000313" key="3">
    <source>
        <dbReference type="Proteomes" id="UP001189429"/>
    </source>
</evidence>
<accession>A0ABN9UPK3</accession>
<gene>
    <name evidence="2" type="ORF">PCOR1329_LOCUS50432</name>
</gene>
<feature type="region of interest" description="Disordered" evidence="1">
    <location>
        <begin position="1"/>
        <end position="52"/>
    </location>
</feature>
<evidence type="ECO:0000313" key="2">
    <source>
        <dbReference type="EMBL" id="CAK0861878.1"/>
    </source>
</evidence>
<comment type="caution">
    <text evidence="2">The sequence shown here is derived from an EMBL/GenBank/DDBJ whole genome shotgun (WGS) entry which is preliminary data.</text>
</comment>
<feature type="compositionally biased region" description="Polar residues" evidence="1">
    <location>
        <begin position="1"/>
        <end position="14"/>
    </location>
</feature>
<keyword evidence="3" id="KW-1185">Reference proteome</keyword>
<proteinExistence type="predicted"/>
<name>A0ABN9UPK3_9DINO</name>
<dbReference type="EMBL" id="CAUYUJ010016104">
    <property type="protein sequence ID" value="CAK0861878.1"/>
    <property type="molecule type" value="Genomic_DNA"/>
</dbReference>